<evidence type="ECO:0000259" key="13">
    <source>
        <dbReference type="PROSITE" id="PS51192"/>
    </source>
</evidence>
<keyword evidence="5" id="KW-0378">Hydrolase</keyword>
<evidence type="ECO:0000256" key="1">
    <source>
        <dbReference type="ARBA" id="ARBA00004123"/>
    </source>
</evidence>
<evidence type="ECO:0000256" key="5">
    <source>
        <dbReference type="ARBA" id="ARBA00022801"/>
    </source>
</evidence>
<feature type="region of interest" description="Disordered" evidence="12">
    <location>
        <begin position="1"/>
        <end position="62"/>
    </location>
</feature>
<evidence type="ECO:0000256" key="2">
    <source>
        <dbReference type="ARBA" id="ARBA00009220"/>
    </source>
</evidence>
<dbReference type="Pfam" id="PF00271">
    <property type="entry name" value="Helicase_C"/>
    <property type="match status" value="1"/>
</dbReference>
<reference evidence="16 17" key="1">
    <citation type="journal article" date="2019" name="Nat. Ecol. Evol.">
        <title>Megaphylogeny resolves global patterns of mushroom evolution.</title>
        <authorList>
            <person name="Varga T."/>
            <person name="Krizsan K."/>
            <person name="Foldi C."/>
            <person name="Dima B."/>
            <person name="Sanchez-Garcia M."/>
            <person name="Sanchez-Ramirez S."/>
            <person name="Szollosi G.J."/>
            <person name="Szarkandi J.G."/>
            <person name="Papp V."/>
            <person name="Albert L."/>
            <person name="Andreopoulos W."/>
            <person name="Angelini C."/>
            <person name="Antonin V."/>
            <person name="Barry K.W."/>
            <person name="Bougher N.L."/>
            <person name="Buchanan P."/>
            <person name="Buyck B."/>
            <person name="Bense V."/>
            <person name="Catcheside P."/>
            <person name="Chovatia M."/>
            <person name="Cooper J."/>
            <person name="Damon W."/>
            <person name="Desjardin D."/>
            <person name="Finy P."/>
            <person name="Geml J."/>
            <person name="Haridas S."/>
            <person name="Hughes K."/>
            <person name="Justo A."/>
            <person name="Karasinski D."/>
            <person name="Kautmanova I."/>
            <person name="Kiss B."/>
            <person name="Kocsube S."/>
            <person name="Kotiranta H."/>
            <person name="LaButti K.M."/>
            <person name="Lechner B.E."/>
            <person name="Liimatainen K."/>
            <person name="Lipzen A."/>
            <person name="Lukacs Z."/>
            <person name="Mihaltcheva S."/>
            <person name="Morgado L.N."/>
            <person name="Niskanen T."/>
            <person name="Noordeloos M.E."/>
            <person name="Ohm R.A."/>
            <person name="Ortiz-Santana B."/>
            <person name="Ovrebo C."/>
            <person name="Racz N."/>
            <person name="Riley R."/>
            <person name="Savchenko A."/>
            <person name="Shiryaev A."/>
            <person name="Soop K."/>
            <person name="Spirin V."/>
            <person name="Szebenyi C."/>
            <person name="Tomsovsky M."/>
            <person name="Tulloss R.E."/>
            <person name="Uehling J."/>
            <person name="Grigoriev I.V."/>
            <person name="Vagvolgyi C."/>
            <person name="Papp T."/>
            <person name="Martin F.M."/>
            <person name="Miettinen O."/>
            <person name="Hibbett D.S."/>
            <person name="Nagy L.G."/>
        </authorList>
    </citation>
    <scope>NUCLEOTIDE SEQUENCE [LARGE SCALE GENOMIC DNA]</scope>
    <source>
        <strain evidence="16 17">FP101781</strain>
    </source>
</reference>
<keyword evidence="17" id="KW-1185">Reference proteome</keyword>
<dbReference type="PROSITE" id="PS51192">
    <property type="entry name" value="HELICASE_ATP_BIND_1"/>
    <property type="match status" value="1"/>
</dbReference>
<evidence type="ECO:0000313" key="16">
    <source>
        <dbReference type="EMBL" id="TEB38117.1"/>
    </source>
</evidence>
<keyword evidence="7" id="KW-0067">ATP-binding</keyword>
<dbReference type="PROSITE" id="PS51194">
    <property type="entry name" value="HELICASE_CTER"/>
    <property type="match status" value="1"/>
</dbReference>
<dbReference type="GO" id="GO:0016887">
    <property type="term" value="F:ATP hydrolysis activity"/>
    <property type="evidence" value="ECO:0007669"/>
    <property type="project" value="TreeGrafter"/>
</dbReference>
<dbReference type="GO" id="GO:0042393">
    <property type="term" value="F:histone binding"/>
    <property type="evidence" value="ECO:0007669"/>
    <property type="project" value="TreeGrafter"/>
</dbReference>
<feature type="region of interest" description="Disordered" evidence="12">
    <location>
        <begin position="1597"/>
        <end position="1628"/>
    </location>
</feature>
<feature type="region of interest" description="Disordered" evidence="12">
    <location>
        <begin position="708"/>
        <end position="793"/>
    </location>
</feature>
<keyword evidence="10" id="KW-0010">Activator</keyword>
<dbReference type="InterPro" id="IPR038718">
    <property type="entry name" value="SNF2-like_sf"/>
</dbReference>
<gene>
    <name evidence="16" type="ORF">FA13DRAFT_1725755</name>
</gene>
<evidence type="ECO:0000256" key="3">
    <source>
        <dbReference type="ARBA" id="ARBA00012551"/>
    </source>
</evidence>
<evidence type="ECO:0000259" key="14">
    <source>
        <dbReference type="PROSITE" id="PS51194"/>
    </source>
</evidence>
<feature type="compositionally biased region" description="Pro residues" evidence="12">
    <location>
        <begin position="653"/>
        <end position="667"/>
    </location>
</feature>
<dbReference type="OrthoDB" id="372624at2759"/>
<feature type="compositionally biased region" description="Acidic residues" evidence="12">
    <location>
        <begin position="622"/>
        <end position="644"/>
    </location>
</feature>
<feature type="region of interest" description="Disordered" evidence="12">
    <location>
        <begin position="193"/>
        <end position="367"/>
    </location>
</feature>
<evidence type="ECO:0000256" key="6">
    <source>
        <dbReference type="ARBA" id="ARBA00022806"/>
    </source>
</evidence>
<accession>A0A4Y7TVC7</accession>
<sequence length="1649" mass="186081">MVPADDHEPQQSLPSNSLSTTMSTRRITRAKSNNSEAGPSSISAVRVGRAGGGGGNASKPAEVTEEMVLEERDRLLRQKQTQLDQIFNKHDDLIRETFHMVNWKSMLGYNPVAAKTDESQVFRDYKSAYDLLRDAEPTAGHSRRTRRAANELKSIIEFNAPGPSTVSAPLKAIKRKPMTEKWEPFSVSAVVGKGKGKEKESPIEVEVQGVTGRRSPKKAGKKGGFATTEEEEISVEPLKSQTAPPRNRPGQTLSLRLGSSPEEERFDNSILGMPRTNGVKRRRDTIVKPSPPADLPAVTRNSKQRRRDAAKSDSTQTPVLEAQGPKPISSPRTLKLRLPNHERIASKPQSITDNGTTPCPDSPQSPTIGVKRIKLVVRKPMPSYSSPWQRPDPATHNHSLSDLLSSYAPPDRSRYLNREVATREREAEFRREGRFIPGTDLLFATKLDGELPPLYEPPKRETRDHWDHVIDTVAEHYKLRTEGEKSLWNGREIAAGVAEEIKAYWEVQAVKREKMRLQEEKRLRGLAKATIKSVVSEWKRAVHHIREQERLQEEEEERRRGQEHLEALLDQSGQLLSSQKARFRRRGPSSGASSMSERLATGGEDSDDESSAGSEDSGGQTDVEDAAEPSDIGEDGEESDDDFGMDLLIMNEPPEPAPPPDSDPPLPFDTAPPQDEPPRTPPLPSSALRRDSYDYADSSSLAELDLFLIPDPETSPVHPTRSSPLKRRLVDYTSSSGWSPSPSPVVRQTHLPTPTSPPPLNQRLVDGLEPSNSQPRPEDTGPAGPQDTSITPDVNMEVDAPLITDSPGESPVPLPQQDEMEVIEEEVGGSSSIPAYLRPYAVAPVKWDPTSDVKPPLLLRGTLRPYQQSGLEWLANLHTNNLNGILADEMGLGKTIQTIALLAHLACDRGIWGPHLIIVPTSVILNWEMEFKKFLPGFKVLAYHGGTTRRKELRKGWMDKFSFNVCITSYALASRDQKVFKRKNWYYMILDEAHMIKNFKSQRWNILLMVRSFRRLLLTGTPLQNNLTELWALLQFIMSGSDFADLKEFGDWFSNPLERAVEMGQTHDEETMQLVSKLHAVLRPYLLRRLKRDVEKELPSKYDHLLLCPLSKRQRFLYDEFMTRAQTKQDLESGVYQKIANILMQLRKVCNHPDLFEVRPIVTSFAMPRSAVADFEIKELFVRRRWLEKQNEAVNLDVINLNVWKRVGASHYAWQGIKSLDATVMLPYFDAVLEDPPPRDTRTIAGFRRWREYQKRSDAIDRWSHVAYLNRLRCNKDTEPTISSELISMFSSVYYPIVPLSKVNRRVVQHLDVCIPVHATVKSYEDRAADVAELIDHFAFVTPPVVALDIPRMSFPERSSSEVLSSLPHDFDQVLHRSSVKLQIAFPDPSLLQYDCGKLQRLAELLREKKEGGHRVLIFTQMTRILDILEIFLNFHGYLYLRLDGATKIEDRQYITERFNADPRVFCFISSSRSGGVGINLTGADTVVFYDSDFNPQMDRQCEDRAHRIGQVRDVHIYRFVSQYTVEEAMLRKANQKRSLNDIVIQKGEFDWDSLLNDEGALTRALGKLDEAEDAHAAALAQEEAFGLEGVDEADFGADGGVGDQDLEVGPKGTGEADGENEEEEGGTTVDYMVAFVEQDWEFFRDWRV</sequence>
<proteinExistence type="inferred from homology"/>
<dbReference type="SMART" id="SM00490">
    <property type="entry name" value="HELICc"/>
    <property type="match status" value="1"/>
</dbReference>
<evidence type="ECO:0000256" key="8">
    <source>
        <dbReference type="ARBA" id="ARBA00022853"/>
    </source>
</evidence>
<dbReference type="InterPro" id="IPR027417">
    <property type="entry name" value="P-loop_NTPase"/>
</dbReference>
<feature type="domain" description="Helicase ATP-binding" evidence="13">
    <location>
        <begin position="875"/>
        <end position="1040"/>
    </location>
</feature>
<dbReference type="SUPFAM" id="SSF52540">
    <property type="entry name" value="P-loop containing nucleoside triphosphate hydrolases"/>
    <property type="match status" value="2"/>
</dbReference>
<feature type="compositionally biased region" description="Polar residues" evidence="12">
    <location>
        <begin position="347"/>
        <end position="367"/>
    </location>
</feature>
<dbReference type="SMART" id="SM00487">
    <property type="entry name" value="DEXDc"/>
    <property type="match status" value="1"/>
</dbReference>
<dbReference type="Gene3D" id="3.40.50.10810">
    <property type="entry name" value="Tandem AAA-ATPase domain"/>
    <property type="match status" value="1"/>
</dbReference>
<dbReference type="FunFam" id="3.40.50.10810:FF:000005">
    <property type="entry name" value="Photoperiod-independent early flowering 1"/>
    <property type="match status" value="1"/>
</dbReference>
<keyword evidence="6" id="KW-0347">Helicase</keyword>
<feature type="domain" description="Helicase C-terminal" evidence="14">
    <location>
        <begin position="1398"/>
        <end position="1551"/>
    </location>
</feature>
<dbReference type="GO" id="GO:0003677">
    <property type="term" value="F:DNA binding"/>
    <property type="evidence" value="ECO:0007669"/>
    <property type="project" value="UniProtKB-KW"/>
</dbReference>
<dbReference type="InterPro" id="IPR001650">
    <property type="entry name" value="Helicase_C-like"/>
</dbReference>
<keyword evidence="8" id="KW-0156">Chromatin regulator</keyword>
<dbReference type="GO" id="GO:0000812">
    <property type="term" value="C:Swr1 complex"/>
    <property type="evidence" value="ECO:0007669"/>
    <property type="project" value="TreeGrafter"/>
</dbReference>
<dbReference type="Pfam" id="PF00176">
    <property type="entry name" value="SNF2-rel_dom"/>
    <property type="match status" value="1"/>
</dbReference>
<dbReference type="Gene3D" id="3.40.50.300">
    <property type="entry name" value="P-loop containing nucleotide triphosphate hydrolases"/>
    <property type="match status" value="1"/>
</dbReference>
<organism evidence="16 17">
    <name type="scientific">Coprinellus micaceus</name>
    <name type="common">Glistening ink-cap mushroom</name>
    <name type="synonym">Coprinus micaceus</name>
    <dbReference type="NCBI Taxonomy" id="71717"/>
    <lineage>
        <taxon>Eukaryota</taxon>
        <taxon>Fungi</taxon>
        <taxon>Dikarya</taxon>
        <taxon>Basidiomycota</taxon>
        <taxon>Agaricomycotina</taxon>
        <taxon>Agaricomycetes</taxon>
        <taxon>Agaricomycetidae</taxon>
        <taxon>Agaricales</taxon>
        <taxon>Agaricineae</taxon>
        <taxon>Psathyrellaceae</taxon>
        <taxon>Coprinellus</taxon>
    </lineage>
</organism>
<feature type="compositionally biased region" description="Acidic residues" evidence="12">
    <location>
        <begin position="1617"/>
        <end position="1626"/>
    </location>
</feature>
<evidence type="ECO:0000256" key="7">
    <source>
        <dbReference type="ARBA" id="ARBA00022840"/>
    </source>
</evidence>
<dbReference type="GO" id="GO:0006338">
    <property type="term" value="P:chromatin remodeling"/>
    <property type="evidence" value="ECO:0007669"/>
    <property type="project" value="TreeGrafter"/>
</dbReference>
<evidence type="ECO:0000313" key="17">
    <source>
        <dbReference type="Proteomes" id="UP000298030"/>
    </source>
</evidence>
<feature type="compositionally biased region" description="Polar residues" evidence="12">
    <location>
        <begin position="10"/>
        <end position="43"/>
    </location>
</feature>
<dbReference type="Proteomes" id="UP000298030">
    <property type="component" value="Unassembled WGS sequence"/>
</dbReference>
<comment type="similarity">
    <text evidence="2">Belongs to the SNF2/RAD54 helicase family. SWR1 subfamily.</text>
</comment>
<name>A0A4Y7TVC7_COPMI</name>
<dbReference type="InterPro" id="IPR014012">
    <property type="entry name" value="HSA_dom"/>
</dbReference>
<feature type="region of interest" description="Disordered" evidence="12">
    <location>
        <begin position="571"/>
        <end position="694"/>
    </location>
</feature>
<keyword evidence="4" id="KW-0547">Nucleotide-binding</keyword>
<dbReference type="PROSITE" id="PS51204">
    <property type="entry name" value="HSA"/>
    <property type="match status" value="1"/>
</dbReference>
<dbReference type="EC" id="3.6.4.12" evidence="3"/>
<evidence type="ECO:0000256" key="11">
    <source>
        <dbReference type="ARBA" id="ARBA00023242"/>
    </source>
</evidence>
<dbReference type="InterPro" id="IPR049730">
    <property type="entry name" value="SNF2/RAD54-like_C"/>
</dbReference>
<protein>
    <recommendedName>
        <fullName evidence="3">DNA helicase</fullName>
        <ecNumber evidence="3">3.6.4.12</ecNumber>
    </recommendedName>
</protein>
<dbReference type="GO" id="GO:0003678">
    <property type="term" value="F:DNA helicase activity"/>
    <property type="evidence" value="ECO:0007669"/>
    <property type="project" value="UniProtKB-EC"/>
</dbReference>
<comment type="subcellular location">
    <subcellularLocation>
        <location evidence="1">Nucleus</location>
    </subcellularLocation>
</comment>
<evidence type="ECO:0000256" key="4">
    <source>
        <dbReference type="ARBA" id="ARBA00022741"/>
    </source>
</evidence>
<dbReference type="InterPro" id="IPR000330">
    <property type="entry name" value="SNF2_N"/>
</dbReference>
<keyword evidence="11" id="KW-0539">Nucleus</keyword>
<feature type="domain" description="HSA" evidence="15">
    <location>
        <begin position="453"/>
        <end position="528"/>
    </location>
</feature>
<dbReference type="CDD" id="cd18793">
    <property type="entry name" value="SF2_C_SNF"/>
    <property type="match status" value="1"/>
</dbReference>
<dbReference type="InterPro" id="IPR014001">
    <property type="entry name" value="Helicase_ATP-bd"/>
</dbReference>
<feature type="compositionally biased region" description="Polar residues" evidence="12">
    <location>
        <begin position="239"/>
        <end position="254"/>
    </location>
</feature>
<evidence type="ECO:0000256" key="9">
    <source>
        <dbReference type="ARBA" id="ARBA00023125"/>
    </source>
</evidence>
<dbReference type="InterPro" id="IPR050520">
    <property type="entry name" value="INO80/SWR1_helicase"/>
</dbReference>
<dbReference type="PANTHER" id="PTHR45685:SF1">
    <property type="entry name" value="HELICASE SRCAP"/>
    <property type="match status" value="1"/>
</dbReference>
<dbReference type="EMBL" id="QPFP01000003">
    <property type="protein sequence ID" value="TEB38117.1"/>
    <property type="molecule type" value="Genomic_DNA"/>
</dbReference>
<evidence type="ECO:0000256" key="10">
    <source>
        <dbReference type="ARBA" id="ARBA00023159"/>
    </source>
</evidence>
<dbReference type="PANTHER" id="PTHR45685">
    <property type="entry name" value="HELICASE SRCAP-RELATED"/>
    <property type="match status" value="1"/>
</dbReference>
<keyword evidence="9" id="KW-0238">DNA-binding</keyword>
<dbReference type="STRING" id="71717.A0A4Y7TVC7"/>
<evidence type="ECO:0000256" key="12">
    <source>
        <dbReference type="SAM" id="MobiDB-lite"/>
    </source>
</evidence>
<comment type="caution">
    <text evidence="16">The sequence shown here is derived from an EMBL/GenBank/DDBJ whole genome shotgun (WGS) entry which is preliminary data.</text>
</comment>
<dbReference type="GO" id="GO:0005524">
    <property type="term" value="F:ATP binding"/>
    <property type="evidence" value="ECO:0007669"/>
    <property type="project" value="UniProtKB-KW"/>
</dbReference>
<evidence type="ECO:0000259" key="15">
    <source>
        <dbReference type="PROSITE" id="PS51204"/>
    </source>
</evidence>